<evidence type="ECO:0000256" key="2">
    <source>
        <dbReference type="ARBA" id="ARBA00005003"/>
    </source>
</evidence>
<dbReference type="Proteomes" id="UP001182556">
    <property type="component" value="Unassembled WGS sequence"/>
</dbReference>
<dbReference type="CDD" id="cd01561">
    <property type="entry name" value="CBS_like"/>
    <property type="match status" value="1"/>
</dbReference>
<evidence type="ECO:0000256" key="4">
    <source>
        <dbReference type="ARBA" id="ARBA00012041"/>
    </source>
</evidence>
<keyword evidence="5" id="KW-0663">Pyridoxal phosphate</keyword>
<dbReference type="AlphaFoldDB" id="A0AAD9FPM0"/>
<evidence type="ECO:0000259" key="7">
    <source>
        <dbReference type="Pfam" id="PF00291"/>
    </source>
</evidence>
<evidence type="ECO:0000313" key="8">
    <source>
        <dbReference type="EMBL" id="KAK1920562.1"/>
    </source>
</evidence>
<dbReference type="FunFam" id="3.40.50.1100:FF:000003">
    <property type="entry name" value="Cystathionine beta-synthase"/>
    <property type="match status" value="1"/>
</dbReference>
<dbReference type="InterPro" id="IPR001216">
    <property type="entry name" value="P-phosphate_BS"/>
</dbReference>
<dbReference type="EC" id="4.2.1.22" evidence="4"/>
<evidence type="ECO:0000256" key="6">
    <source>
        <dbReference type="ARBA" id="ARBA00047490"/>
    </source>
</evidence>
<reference evidence="8" key="1">
    <citation type="submission" date="2023-02" db="EMBL/GenBank/DDBJ databases">
        <title>Identification and recombinant expression of a fungal hydrolase from Papiliotrema laurentii that hydrolyzes apple cutin and clears colloidal polyester polyurethane.</title>
        <authorList>
            <consortium name="DOE Joint Genome Institute"/>
            <person name="Roman V.A."/>
            <person name="Bojanowski C."/>
            <person name="Crable B.R."/>
            <person name="Wagner D.N."/>
            <person name="Hung C.S."/>
            <person name="Nadeau L.J."/>
            <person name="Schratz L."/>
            <person name="Haridas S."/>
            <person name="Pangilinan J."/>
            <person name="Lipzen A."/>
            <person name="Na H."/>
            <person name="Yan M."/>
            <person name="Ng V."/>
            <person name="Grigoriev I.V."/>
            <person name="Spatafora J.W."/>
            <person name="Barlow D."/>
            <person name="Biffinger J."/>
            <person name="Kelley-Loughnane N."/>
            <person name="Varaljay V.A."/>
            <person name="Crookes-Goodson W.J."/>
        </authorList>
    </citation>
    <scope>NUCLEOTIDE SEQUENCE</scope>
    <source>
        <strain evidence="8">5307AH</strain>
    </source>
</reference>
<keyword evidence="10" id="KW-1185">Reference proteome</keyword>
<feature type="domain" description="Tryptophan synthase beta chain-like PALP" evidence="7">
    <location>
        <begin position="28"/>
        <end position="338"/>
    </location>
</feature>
<protein>
    <recommendedName>
        <fullName evidence="4">cystathionine beta-synthase</fullName>
        <ecNumber evidence="4">4.2.1.22</ecNumber>
    </recommendedName>
</protein>
<comment type="pathway">
    <text evidence="2">Amino-acid biosynthesis; L-cysteine biosynthesis; L-cysteine from L-homocysteine and L-serine: step 1/2.</text>
</comment>
<dbReference type="PROSITE" id="PS00901">
    <property type="entry name" value="CYS_SYNTHASE"/>
    <property type="match status" value="1"/>
</dbReference>
<organism evidence="8 10">
    <name type="scientific">Papiliotrema laurentii</name>
    <name type="common">Cryptococcus laurentii</name>
    <dbReference type="NCBI Taxonomy" id="5418"/>
    <lineage>
        <taxon>Eukaryota</taxon>
        <taxon>Fungi</taxon>
        <taxon>Dikarya</taxon>
        <taxon>Basidiomycota</taxon>
        <taxon>Agaricomycotina</taxon>
        <taxon>Tremellomycetes</taxon>
        <taxon>Tremellales</taxon>
        <taxon>Rhynchogastremaceae</taxon>
        <taxon>Papiliotrema</taxon>
    </lineage>
</organism>
<gene>
    <name evidence="9" type="ORF">DB88DRAFT_493603</name>
    <name evidence="8" type="ORF">DB88DRAFT_503556</name>
</gene>
<accession>A0AAD9FPM0</accession>
<dbReference type="EMBL" id="JAODAN010000018">
    <property type="protein sequence ID" value="KAK1920562.1"/>
    <property type="molecule type" value="Genomic_DNA"/>
</dbReference>
<evidence type="ECO:0000256" key="3">
    <source>
        <dbReference type="ARBA" id="ARBA00007103"/>
    </source>
</evidence>
<dbReference type="FunFam" id="3.40.50.1100:FF:000118">
    <property type="entry name" value="Related to CYS4-cystathionine beta-synthase"/>
    <property type="match status" value="1"/>
</dbReference>
<dbReference type="Gene3D" id="3.40.50.1100">
    <property type="match status" value="2"/>
</dbReference>
<name>A0AAD9FPM0_PAPLA</name>
<dbReference type="SUPFAM" id="SSF53686">
    <property type="entry name" value="Tryptophan synthase beta subunit-like PLP-dependent enzymes"/>
    <property type="match status" value="1"/>
</dbReference>
<comment type="cofactor">
    <cofactor evidence="1">
        <name>pyridoxal 5'-phosphate</name>
        <dbReference type="ChEBI" id="CHEBI:597326"/>
    </cofactor>
</comment>
<evidence type="ECO:0000256" key="1">
    <source>
        <dbReference type="ARBA" id="ARBA00001933"/>
    </source>
</evidence>
<evidence type="ECO:0000313" key="10">
    <source>
        <dbReference type="Proteomes" id="UP001182556"/>
    </source>
</evidence>
<evidence type="ECO:0000256" key="5">
    <source>
        <dbReference type="ARBA" id="ARBA00022898"/>
    </source>
</evidence>
<dbReference type="InterPro" id="IPR036052">
    <property type="entry name" value="TrpB-like_PALP_sf"/>
</dbReference>
<dbReference type="InterPro" id="IPR050214">
    <property type="entry name" value="Cys_Synth/Cystath_Beta-Synth"/>
</dbReference>
<dbReference type="GO" id="GO:0006535">
    <property type="term" value="P:cysteine biosynthetic process from serine"/>
    <property type="evidence" value="ECO:0007669"/>
    <property type="project" value="InterPro"/>
</dbReference>
<evidence type="ECO:0000313" key="9">
    <source>
        <dbReference type="EMBL" id="KAK1923054.1"/>
    </source>
</evidence>
<dbReference type="Pfam" id="PF00291">
    <property type="entry name" value="PALP"/>
    <property type="match status" value="1"/>
</dbReference>
<dbReference type="PANTHER" id="PTHR10314">
    <property type="entry name" value="CYSTATHIONINE BETA-SYNTHASE"/>
    <property type="match status" value="1"/>
</dbReference>
<proteinExistence type="inferred from homology"/>
<sequence length="400" mass="42882">MASPQLDRVVEAGGSKYHWTGVLDSALDAVGNTPLIRLQRIRREEGLQCNLLGKCEYFSAGGSVKDRIAKRMVLQAEREGVLVPGKSVVIEPTSGNTGIGLALACAIKGYQCIITLPAKMSLEKEVMLRALGAEIVRTPTEAAWDSPESHIGIAKALQEAIPHAVILDQYANPNNPLAHYYTTYTEIKYALDTSDLPRKDISLLVAGAGTGGTITGLSRAIRDAQANVSEDQRTTVVACDPEGSILAGGEVGTYQVEGIGYDFFPEVLDMSPRIIDHWVKTNDEGSFKETKRLIRSEGLFVGGSSGSALSGALKFLKSPEGQAIAQDPEANVVVILPDGVRNYMSKPWFLDVAEDPTAAALRGTIRGVLGRELNDARSVVERAQQEGKVLENGEGVQNGH</sequence>
<dbReference type="InterPro" id="IPR001926">
    <property type="entry name" value="TrpB-like_PALP"/>
</dbReference>
<dbReference type="EMBL" id="JAODAN010000007">
    <property type="protein sequence ID" value="KAK1923054.1"/>
    <property type="molecule type" value="Genomic_DNA"/>
</dbReference>
<comment type="caution">
    <text evidence="8">The sequence shown here is derived from an EMBL/GenBank/DDBJ whole genome shotgun (WGS) entry which is preliminary data.</text>
</comment>
<comment type="catalytic activity">
    <reaction evidence="6">
        <text>L-homocysteine + L-serine = L,L-cystathionine + H2O</text>
        <dbReference type="Rhea" id="RHEA:10112"/>
        <dbReference type="ChEBI" id="CHEBI:15377"/>
        <dbReference type="ChEBI" id="CHEBI:33384"/>
        <dbReference type="ChEBI" id="CHEBI:58161"/>
        <dbReference type="ChEBI" id="CHEBI:58199"/>
        <dbReference type="EC" id="4.2.1.22"/>
    </reaction>
</comment>
<dbReference type="GO" id="GO:0004122">
    <property type="term" value="F:cystathionine beta-synthase activity"/>
    <property type="evidence" value="ECO:0007669"/>
    <property type="project" value="UniProtKB-EC"/>
</dbReference>
<comment type="similarity">
    <text evidence="3">Belongs to the cysteine synthase/cystathionine beta-synthase family.</text>
</comment>